<organism evidence="1 2">
    <name type="scientific">Ancylostoma ceylanicum</name>
    <dbReference type="NCBI Taxonomy" id="53326"/>
    <lineage>
        <taxon>Eukaryota</taxon>
        <taxon>Metazoa</taxon>
        <taxon>Ecdysozoa</taxon>
        <taxon>Nematoda</taxon>
        <taxon>Chromadorea</taxon>
        <taxon>Rhabditida</taxon>
        <taxon>Rhabditina</taxon>
        <taxon>Rhabditomorpha</taxon>
        <taxon>Strongyloidea</taxon>
        <taxon>Ancylostomatidae</taxon>
        <taxon>Ancylostomatinae</taxon>
        <taxon>Ancylostoma</taxon>
    </lineage>
</organism>
<dbReference type="EMBL" id="JARK01001410">
    <property type="protein sequence ID" value="EYC06687.1"/>
    <property type="molecule type" value="Genomic_DNA"/>
</dbReference>
<accession>A0A016TVM5</accession>
<proteinExistence type="predicted"/>
<evidence type="ECO:0000313" key="1">
    <source>
        <dbReference type="EMBL" id="EYC06687.1"/>
    </source>
</evidence>
<dbReference type="Proteomes" id="UP000024635">
    <property type="component" value="Unassembled WGS sequence"/>
</dbReference>
<sequence>MDFLGEFNQIGMLYGKTGRAKKNKRSPCIFAYIPGNTTRSCCNVIQHHVVLPRVATCCRTFVLLSSGVAATLSSTMWCCSTLQRGAALSCC</sequence>
<dbReference type="AlphaFoldDB" id="A0A016TVM5"/>
<comment type="caution">
    <text evidence="1">The sequence shown here is derived from an EMBL/GenBank/DDBJ whole genome shotgun (WGS) entry which is preliminary data.</text>
</comment>
<protein>
    <submittedName>
        <fullName evidence="1">Uncharacterized protein</fullName>
    </submittedName>
</protein>
<name>A0A016TVM5_9BILA</name>
<evidence type="ECO:0000313" key="2">
    <source>
        <dbReference type="Proteomes" id="UP000024635"/>
    </source>
</evidence>
<keyword evidence="2" id="KW-1185">Reference proteome</keyword>
<gene>
    <name evidence="1" type="primary">Acey_s0074.g836</name>
    <name evidence="1" type="ORF">Y032_0074g836</name>
</gene>
<reference evidence="2" key="1">
    <citation type="journal article" date="2015" name="Nat. Genet.">
        <title>The genome and transcriptome of the zoonotic hookworm Ancylostoma ceylanicum identify infection-specific gene families.</title>
        <authorList>
            <person name="Schwarz E.M."/>
            <person name="Hu Y."/>
            <person name="Antoshechkin I."/>
            <person name="Miller M.M."/>
            <person name="Sternberg P.W."/>
            <person name="Aroian R.V."/>
        </authorList>
    </citation>
    <scope>NUCLEOTIDE SEQUENCE</scope>
    <source>
        <strain evidence="2">HY135</strain>
    </source>
</reference>